<dbReference type="SUPFAM" id="SSF143011">
    <property type="entry name" value="RelE-like"/>
    <property type="match status" value="1"/>
</dbReference>
<dbReference type="Gene3D" id="3.30.2310.20">
    <property type="entry name" value="RelE-like"/>
    <property type="match status" value="1"/>
</dbReference>
<organism evidence="8 9">
    <name type="scientific">Nocardia nova SH22a</name>
    <dbReference type="NCBI Taxonomy" id="1415166"/>
    <lineage>
        <taxon>Bacteria</taxon>
        <taxon>Bacillati</taxon>
        <taxon>Actinomycetota</taxon>
        <taxon>Actinomycetes</taxon>
        <taxon>Mycobacteriales</taxon>
        <taxon>Nocardiaceae</taxon>
        <taxon>Nocardia</taxon>
    </lineage>
</organism>
<keyword evidence="4" id="KW-0255">Endonuclease</keyword>
<keyword evidence="5" id="KW-0378">Hydrolase</keyword>
<dbReference type="STRING" id="1415166.NONO_c64940"/>
<proteinExistence type="inferred from homology"/>
<sequence length="89" mass="10121">MTERKLVFTAYGWETYTSWLTRDRTILKAANKLINAVLADPFTGIGKPEPLKHQLAGNWSRRISREHRLIYAVTDTEIIVVGVGGNYDD</sequence>
<evidence type="ECO:0000256" key="3">
    <source>
        <dbReference type="ARBA" id="ARBA00022722"/>
    </source>
</evidence>
<dbReference type="GO" id="GO:0045892">
    <property type="term" value="P:negative regulation of DNA-templated transcription"/>
    <property type="evidence" value="ECO:0007669"/>
    <property type="project" value="TreeGrafter"/>
</dbReference>
<dbReference type="GO" id="GO:0004519">
    <property type="term" value="F:endonuclease activity"/>
    <property type="evidence" value="ECO:0007669"/>
    <property type="project" value="UniProtKB-KW"/>
</dbReference>
<evidence type="ECO:0000256" key="4">
    <source>
        <dbReference type="ARBA" id="ARBA00022759"/>
    </source>
</evidence>
<protein>
    <recommendedName>
        <fullName evidence="7">Endoribonuclease YoeB</fullName>
    </recommendedName>
    <alternativeName>
        <fullName evidence="6">Putative mRNA interferase YoeB</fullName>
    </alternativeName>
</protein>
<comment type="similarity">
    <text evidence="1">Belongs to the YoeB family.</text>
</comment>
<keyword evidence="9" id="KW-1185">Reference proteome</keyword>
<accession>W5TQ28</accession>
<evidence type="ECO:0000313" key="9">
    <source>
        <dbReference type="Proteomes" id="UP000019150"/>
    </source>
</evidence>
<dbReference type="RefSeq" id="WP_025352582.1">
    <property type="nucleotide sequence ID" value="NZ_CP006850.1"/>
</dbReference>
<dbReference type="eggNOG" id="COG4115">
    <property type="taxonomic scope" value="Bacteria"/>
</dbReference>
<evidence type="ECO:0000256" key="7">
    <source>
        <dbReference type="ARBA" id="ARBA00050056"/>
    </source>
</evidence>
<dbReference type="PANTHER" id="PTHR38039:SF1">
    <property type="entry name" value="TOXIN YOEB"/>
    <property type="match status" value="1"/>
</dbReference>
<dbReference type="HOGENOM" id="CLU_169492_2_2_11"/>
<reference evidence="8 9" key="1">
    <citation type="journal article" date="2014" name="Appl. Environ. Microbiol.">
        <title>Insights into the Microbial Degradation of Rubber and Gutta-Percha by Analysis of the Complete Genome of Nocardia nova SH22a.</title>
        <authorList>
            <person name="Luo Q."/>
            <person name="Hiessl S."/>
            <person name="Poehlein A."/>
            <person name="Daniel R."/>
            <person name="Steinbuchel A."/>
        </authorList>
    </citation>
    <scope>NUCLEOTIDE SEQUENCE [LARGE SCALE GENOMIC DNA]</scope>
    <source>
        <strain evidence="8">SH22a</strain>
    </source>
</reference>
<evidence type="ECO:0000256" key="1">
    <source>
        <dbReference type="ARBA" id="ARBA00008172"/>
    </source>
</evidence>
<dbReference type="PATRIC" id="fig|1415166.3.peg.6676"/>
<name>W5TQ28_9NOCA</name>
<dbReference type="EMBL" id="CP006850">
    <property type="protein sequence ID" value="AHH21264.1"/>
    <property type="molecule type" value="Genomic_DNA"/>
</dbReference>
<dbReference type="KEGG" id="nno:NONO_c64940"/>
<dbReference type="InterPro" id="IPR035093">
    <property type="entry name" value="RelE/ParE_toxin_dom_sf"/>
</dbReference>
<evidence type="ECO:0000256" key="6">
    <source>
        <dbReference type="ARBA" id="ARBA00030388"/>
    </source>
</evidence>
<dbReference type="GO" id="GO:0006401">
    <property type="term" value="P:RNA catabolic process"/>
    <property type="evidence" value="ECO:0007669"/>
    <property type="project" value="InterPro"/>
</dbReference>
<dbReference type="InterPro" id="IPR009614">
    <property type="entry name" value="YoeB_toxin"/>
</dbReference>
<dbReference type="AlphaFoldDB" id="W5TQ28"/>
<keyword evidence="2" id="KW-1277">Toxin-antitoxin system</keyword>
<dbReference type="OrthoDB" id="9801102at2"/>
<gene>
    <name evidence="8" type="ORF">NONO_c64940</name>
</gene>
<evidence type="ECO:0000313" key="8">
    <source>
        <dbReference type="EMBL" id="AHH21264.1"/>
    </source>
</evidence>
<keyword evidence="3" id="KW-0540">Nuclease</keyword>
<dbReference type="PANTHER" id="PTHR38039">
    <property type="entry name" value="TOXIN YOEB"/>
    <property type="match status" value="1"/>
</dbReference>
<evidence type="ECO:0000256" key="5">
    <source>
        <dbReference type="ARBA" id="ARBA00022801"/>
    </source>
</evidence>
<dbReference type="Proteomes" id="UP000019150">
    <property type="component" value="Chromosome"/>
</dbReference>
<dbReference type="Pfam" id="PF06769">
    <property type="entry name" value="YoeB_toxin"/>
    <property type="match status" value="1"/>
</dbReference>
<dbReference type="NCBIfam" id="TIGR02116">
    <property type="entry name" value="toxin_Txe_YoeB"/>
    <property type="match status" value="1"/>
</dbReference>
<dbReference type="GO" id="GO:0016787">
    <property type="term" value="F:hydrolase activity"/>
    <property type="evidence" value="ECO:0007669"/>
    <property type="project" value="UniProtKB-KW"/>
</dbReference>
<evidence type="ECO:0000256" key="2">
    <source>
        <dbReference type="ARBA" id="ARBA00022649"/>
    </source>
</evidence>